<dbReference type="EMBL" id="QUNO01000015">
    <property type="protein sequence ID" value="REH37072.1"/>
    <property type="molecule type" value="Genomic_DNA"/>
</dbReference>
<keyword evidence="1" id="KW-1133">Transmembrane helix</keyword>
<comment type="caution">
    <text evidence="2">The sequence shown here is derived from an EMBL/GenBank/DDBJ whole genome shotgun (WGS) entry which is preliminary data.</text>
</comment>
<accession>A0A3E0H1U3</accession>
<proteinExistence type="predicted"/>
<dbReference type="OrthoDB" id="4640879at2"/>
<dbReference type="RefSeq" id="WP_116179229.1">
    <property type="nucleotide sequence ID" value="NZ_CP144375.1"/>
</dbReference>
<protein>
    <submittedName>
        <fullName evidence="2">Uncharacterized protein</fullName>
    </submittedName>
</protein>
<keyword evidence="1" id="KW-0812">Transmembrane</keyword>
<evidence type="ECO:0000313" key="3">
    <source>
        <dbReference type="Proteomes" id="UP000256269"/>
    </source>
</evidence>
<dbReference type="Proteomes" id="UP000256269">
    <property type="component" value="Unassembled WGS sequence"/>
</dbReference>
<dbReference type="AlphaFoldDB" id="A0A3E0H1U3"/>
<evidence type="ECO:0000313" key="2">
    <source>
        <dbReference type="EMBL" id="REH37072.1"/>
    </source>
</evidence>
<evidence type="ECO:0000256" key="1">
    <source>
        <dbReference type="SAM" id="Phobius"/>
    </source>
</evidence>
<gene>
    <name evidence="2" type="ORF">BCF44_11576</name>
</gene>
<name>A0A3E0H1U3_9PSEU</name>
<reference evidence="2 3" key="1">
    <citation type="submission" date="2018-08" db="EMBL/GenBank/DDBJ databases">
        <title>Genomic Encyclopedia of Archaeal and Bacterial Type Strains, Phase II (KMG-II): from individual species to whole genera.</title>
        <authorList>
            <person name="Goeker M."/>
        </authorList>
    </citation>
    <scope>NUCLEOTIDE SEQUENCE [LARGE SCALE GENOMIC DNA]</scope>
    <source>
        <strain evidence="2 3">DSM 45791</strain>
    </source>
</reference>
<sequence length="63" mass="6830">MKRWVFVVLGVVLVLLGALWTAQGLGYVTGSFMTGSRLWATIGPIVVILGLWSLVTGVRRARS</sequence>
<feature type="transmembrane region" description="Helical" evidence="1">
    <location>
        <begin position="37"/>
        <end position="58"/>
    </location>
</feature>
<keyword evidence="1" id="KW-0472">Membrane</keyword>
<keyword evidence="3" id="KW-1185">Reference proteome</keyword>
<organism evidence="2 3">
    <name type="scientific">Kutzneria buriramensis</name>
    <dbReference type="NCBI Taxonomy" id="1045776"/>
    <lineage>
        <taxon>Bacteria</taxon>
        <taxon>Bacillati</taxon>
        <taxon>Actinomycetota</taxon>
        <taxon>Actinomycetes</taxon>
        <taxon>Pseudonocardiales</taxon>
        <taxon>Pseudonocardiaceae</taxon>
        <taxon>Kutzneria</taxon>
    </lineage>
</organism>